<gene>
    <name evidence="3" type="ORF">BACPEC_02401</name>
</gene>
<dbReference type="Proteomes" id="UP000003136">
    <property type="component" value="Unassembled WGS sequence"/>
</dbReference>
<dbReference type="Pfam" id="PF01370">
    <property type="entry name" value="Epimerase"/>
    <property type="match status" value="1"/>
</dbReference>
<feature type="domain" description="Capsular polysaccharide assembling protein CapF C-terminal" evidence="2">
    <location>
        <begin position="283"/>
        <end position="400"/>
    </location>
</feature>
<evidence type="ECO:0000259" key="2">
    <source>
        <dbReference type="Pfam" id="PF14667"/>
    </source>
</evidence>
<dbReference type="Pfam" id="PF14667">
    <property type="entry name" value="Polysacc_synt_C"/>
    <property type="match status" value="1"/>
</dbReference>
<dbReference type="InterPro" id="IPR050177">
    <property type="entry name" value="Lipid_A_modif_metabolic_enz"/>
</dbReference>
<accession>B7AUK3</accession>
<dbReference type="PANTHER" id="PTHR43245">
    <property type="entry name" value="BIFUNCTIONAL POLYMYXIN RESISTANCE PROTEIN ARNA"/>
    <property type="match status" value="1"/>
</dbReference>
<dbReference type="AlphaFoldDB" id="B7AUK3"/>
<keyword evidence="4" id="KW-1185">Reference proteome</keyword>
<evidence type="ECO:0000313" key="3">
    <source>
        <dbReference type="EMBL" id="EEC55894.1"/>
    </source>
</evidence>
<evidence type="ECO:0000259" key="1">
    <source>
        <dbReference type="Pfam" id="PF01370"/>
    </source>
</evidence>
<dbReference type="SUPFAM" id="SSF51735">
    <property type="entry name" value="NAD(P)-binding Rossmann-fold domains"/>
    <property type="match status" value="1"/>
</dbReference>
<evidence type="ECO:0000313" key="4">
    <source>
        <dbReference type="Proteomes" id="UP000003136"/>
    </source>
</evidence>
<feature type="domain" description="NAD-dependent epimerase/dehydratase" evidence="1">
    <location>
        <begin position="3"/>
        <end position="201"/>
    </location>
</feature>
<dbReference type="Gene3D" id="3.40.50.720">
    <property type="entry name" value="NAD(P)-binding Rossmann-like Domain"/>
    <property type="match status" value="1"/>
</dbReference>
<organism evidence="3 4">
    <name type="scientific">[Bacteroides] pectinophilus ATCC 43243</name>
    <dbReference type="NCBI Taxonomy" id="483218"/>
    <lineage>
        <taxon>Bacteria</taxon>
        <taxon>Bacillati</taxon>
        <taxon>Bacillota</taxon>
        <taxon>Clostridia</taxon>
        <taxon>Eubacteriales</taxon>
    </lineage>
</organism>
<dbReference type="STRING" id="483218.BACPEC_02401"/>
<dbReference type="PANTHER" id="PTHR43245:SF55">
    <property type="entry name" value="NAD(P)-BINDING DOMAIN-CONTAINING PROTEIN"/>
    <property type="match status" value="1"/>
</dbReference>
<dbReference type="eggNOG" id="COG1898">
    <property type="taxonomic scope" value="Bacteria"/>
</dbReference>
<dbReference type="InterPro" id="IPR014710">
    <property type="entry name" value="RmlC-like_jellyroll"/>
</dbReference>
<dbReference type="SUPFAM" id="SSF51182">
    <property type="entry name" value="RmlC-like cupins"/>
    <property type="match status" value="1"/>
</dbReference>
<reference evidence="3 4" key="1">
    <citation type="submission" date="2008-11" db="EMBL/GenBank/DDBJ databases">
        <title>Draft genome sequence of Bacteroides pectinophilus (ATCC 43243).</title>
        <authorList>
            <person name="Sudarsanam P."/>
            <person name="Ley R."/>
            <person name="Guruge J."/>
            <person name="Turnbaugh P.J."/>
            <person name="Mahowald M."/>
            <person name="Liep D."/>
            <person name="Gordon J."/>
        </authorList>
    </citation>
    <scope>NUCLEOTIDE SEQUENCE [LARGE SCALE GENOMIC DNA]</scope>
    <source>
        <strain evidence="3 4">ATCC 43243</strain>
    </source>
</reference>
<dbReference type="InterPro" id="IPR011051">
    <property type="entry name" value="RmlC_Cupin_sf"/>
</dbReference>
<proteinExistence type="predicted"/>
<dbReference type="InterPro" id="IPR001509">
    <property type="entry name" value="Epimerase_deHydtase"/>
</dbReference>
<name>B7AUK3_9FIRM</name>
<protein>
    <submittedName>
        <fullName evidence="3">Uncharacterized protein</fullName>
    </submittedName>
</protein>
<sequence>MKILVTGASGFVGRNLVSALENIRDKKDTTRNIQVECVYQYDRKSTSGELMDYCKDADFVFNLAGVNRPKKQSEFMEGNYEFADTLLDALRKNNNRCPVMLASSIQAALTGRFAGSDYGKSKLAGEELFFKYGRSNGVNVLVYRFPNLFGKWCRPNYNSAVATFCHNIANGLPIQVNDRNTELELLYIDDLIDEMIAALEGREHRCEFEDTTAVPDVNGRYCYAPVTHHVTLGEIADLLDSFSEQSSTLVMPEIPHGSFAKKLYSTYLSYLPEDRIMYPLTMNSDERGSFTELLKTRACGQISVNISKPGITKGQHWHNSKWEIFYVVSGHGLIQERKIGRDKDGNLYPVKNYEVSGDKIEAIQMLPGYTHNIINLSETEDLVTVMWANESFDRLHPDTFYENVDD</sequence>
<reference evidence="3 4" key="2">
    <citation type="submission" date="2008-11" db="EMBL/GenBank/DDBJ databases">
        <authorList>
            <person name="Fulton L."/>
            <person name="Clifton S."/>
            <person name="Fulton B."/>
            <person name="Xu J."/>
            <person name="Minx P."/>
            <person name="Pepin K.H."/>
            <person name="Johnson M."/>
            <person name="Bhonagiri V."/>
            <person name="Nash W.E."/>
            <person name="Mardis E.R."/>
            <person name="Wilson R.K."/>
        </authorList>
    </citation>
    <scope>NUCLEOTIDE SEQUENCE [LARGE SCALE GENOMIC DNA]</scope>
    <source>
        <strain evidence="3 4">ATCC 43243</strain>
    </source>
</reference>
<dbReference type="HOGENOM" id="CLU_063221_0_0_9"/>
<dbReference type="InterPro" id="IPR029303">
    <property type="entry name" value="CapF_C"/>
</dbReference>
<dbReference type="eggNOG" id="COG0451">
    <property type="taxonomic scope" value="Bacteria"/>
</dbReference>
<dbReference type="Gene3D" id="2.60.120.10">
    <property type="entry name" value="Jelly Rolls"/>
    <property type="match status" value="1"/>
</dbReference>
<dbReference type="InterPro" id="IPR036291">
    <property type="entry name" value="NAD(P)-bd_dom_sf"/>
</dbReference>
<dbReference type="EMBL" id="ABVQ01000037">
    <property type="protein sequence ID" value="EEC55894.1"/>
    <property type="molecule type" value="Genomic_DNA"/>
</dbReference>
<comment type="caution">
    <text evidence="3">The sequence shown here is derived from an EMBL/GenBank/DDBJ whole genome shotgun (WGS) entry which is preliminary data.</text>
</comment>